<reference evidence="2 3" key="1">
    <citation type="submission" date="2019-03" db="EMBL/GenBank/DDBJ databases">
        <title>First draft genome of Liparis tanakae, snailfish: a comprehensive survey of snailfish specific genes.</title>
        <authorList>
            <person name="Kim W."/>
            <person name="Song I."/>
            <person name="Jeong J.-H."/>
            <person name="Kim D."/>
            <person name="Kim S."/>
            <person name="Ryu S."/>
            <person name="Song J.Y."/>
            <person name="Lee S.K."/>
        </authorList>
    </citation>
    <scope>NUCLEOTIDE SEQUENCE [LARGE SCALE GENOMIC DNA]</scope>
    <source>
        <tissue evidence="2">Muscle</tissue>
    </source>
</reference>
<dbReference type="EMBL" id="SRLO01000533">
    <property type="protein sequence ID" value="TNN52881.1"/>
    <property type="molecule type" value="Genomic_DNA"/>
</dbReference>
<organism evidence="2 3">
    <name type="scientific">Liparis tanakae</name>
    <name type="common">Tanaka's snailfish</name>
    <dbReference type="NCBI Taxonomy" id="230148"/>
    <lineage>
        <taxon>Eukaryota</taxon>
        <taxon>Metazoa</taxon>
        <taxon>Chordata</taxon>
        <taxon>Craniata</taxon>
        <taxon>Vertebrata</taxon>
        <taxon>Euteleostomi</taxon>
        <taxon>Actinopterygii</taxon>
        <taxon>Neopterygii</taxon>
        <taxon>Teleostei</taxon>
        <taxon>Neoteleostei</taxon>
        <taxon>Acanthomorphata</taxon>
        <taxon>Eupercaria</taxon>
        <taxon>Perciformes</taxon>
        <taxon>Cottioidei</taxon>
        <taxon>Cottales</taxon>
        <taxon>Liparidae</taxon>
        <taxon>Liparis</taxon>
    </lineage>
</organism>
<gene>
    <name evidence="2" type="primary">traf3ip1_0</name>
    <name evidence="2" type="ORF">EYF80_036894</name>
</gene>
<sequence>MDGKMLSEDEEDGDEQFIVEEAVPSAEVEVVSDSNSGLVKKILETKKDYESSPSSPKSKEQFTSVISAVSPRGRGGPATTSCNLRGRELFASPRRLRAIFMISLDF</sequence>
<dbReference type="Proteomes" id="UP000314294">
    <property type="component" value="Unassembled WGS sequence"/>
</dbReference>
<proteinExistence type="predicted"/>
<comment type="caution">
    <text evidence="2">The sequence shown here is derived from an EMBL/GenBank/DDBJ whole genome shotgun (WGS) entry which is preliminary data.</text>
</comment>
<protein>
    <submittedName>
        <fullName evidence="2">TRAF3-interacting protein 1</fullName>
    </submittedName>
</protein>
<accession>A0A4Z2GI70</accession>
<dbReference type="AlphaFoldDB" id="A0A4Z2GI70"/>
<keyword evidence="3" id="KW-1185">Reference proteome</keyword>
<evidence type="ECO:0000313" key="3">
    <source>
        <dbReference type="Proteomes" id="UP000314294"/>
    </source>
</evidence>
<evidence type="ECO:0000256" key="1">
    <source>
        <dbReference type="SAM" id="MobiDB-lite"/>
    </source>
</evidence>
<name>A0A4Z2GI70_9TELE</name>
<feature type="region of interest" description="Disordered" evidence="1">
    <location>
        <begin position="46"/>
        <end position="81"/>
    </location>
</feature>
<evidence type="ECO:0000313" key="2">
    <source>
        <dbReference type="EMBL" id="TNN52881.1"/>
    </source>
</evidence>